<evidence type="ECO:0000313" key="1">
    <source>
        <dbReference type="EMBL" id="KAJ0014643.1"/>
    </source>
</evidence>
<evidence type="ECO:0000313" key="2">
    <source>
        <dbReference type="Proteomes" id="UP001163603"/>
    </source>
</evidence>
<reference evidence="2" key="1">
    <citation type="journal article" date="2023" name="G3 (Bethesda)">
        <title>Genome assembly and association tests identify interacting loci associated with vigor, precocity, and sex in interspecific pistachio rootstocks.</title>
        <authorList>
            <person name="Palmer W."/>
            <person name="Jacygrad E."/>
            <person name="Sagayaradj S."/>
            <person name="Cavanaugh K."/>
            <person name="Han R."/>
            <person name="Bertier L."/>
            <person name="Beede B."/>
            <person name="Kafkas S."/>
            <person name="Golino D."/>
            <person name="Preece J."/>
            <person name="Michelmore R."/>
        </authorList>
    </citation>
    <scope>NUCLEOTIDE SEQUENCE [LARGE SCALE GENOMIC DNA]</scope>
</reference>
<protein>
    <submittedName>
        <fullName evidence="1">Uncharacterized protein</fullName>
    </submittedName>
</protein>
<dbReference type="EMBL" id="CM047748">
    <property type="protein sequence ID" value="KAJ0014643.1"/>
    <property type="molecule type" value="Genomic_DNA"/>
</dbReference>
<sequence length="99" mass="11348">MIARLFRQEVVHLHGVPRSLTSDHDMKFDLVLPQAEFAYNRLPNRTMKKSSFDVLNGRNPSTPLNLAGLPVLHYYSSDGEDETEMIKDLHAQVKQQITK</sequence>
<keyword evidence="2" id="KW-1185">Reference proteome</keyword>
<proteinExistence type="predicted"/>
<accession>A0ACC0XEF7</accession>
<organism evidence="1 2">
    <name type="scientific">Pistacia integerrima</name>
    <dbReference type="NCBI Taxonomy" id="434235"/>
    <lineage>
        <taxon>Eukaryota</taxon>
        <taxon>Viridiplantae</taxon>
        <taxon>Streptophyta</taxon>
        <taxon>Embryophyta</taxon>
        <taxon>Tracheophyta</taxon>
        <taxon>Spermatophyta</taxon>
        <taxon>Magnoliopsida</taxon>
        <taxon>eudicotyledons</taxon>
        <taxon>Gunneridae</taxon>
        <taxon>Pentapetalae</taxon>
        <taxon>rosids</taxon>
        <taxon>malvids</taxon>
        <taxon>Sapindales</taxon>
        <taxon>Anacardiaceae</taxon>
        <taxon>Pistacia</taxon>
    </lineage>
</organism>
<comment type="caution">
    <text evidence="1">The sequence shown here is derived from an EMBL/GenBank/DDBJ whole genome shotgun (WGS) entry which is preliminary data.</text>
</comment>
<name>A0ACC0XEF7_9ROSI</name>
<gene>
    <name evidence="1" type="ORF">Pint_20627</name>
</gene>
<dbReference type="Proteomes" id="UP001163603">
    <property type="component" value="Chromosome 13"/>
</dbReference>